<accession>A0AAQ4D3T9</accession>
<gene>
    <name evidence="1" type="ORF">V5799_000169</name>
</gene>
<dbReference type="Proteomes" id="UP001321473">
    <property type="component" value="Unassembled WGS sequence"/>
</dbReference>
<protein>
    <submittedName>
        <fullName evidence="1">Uncharacterized protein</fullName>
    </submittedName>
</protein>
<evidence type="ECO:0000313" key="1">
    <source>
        <dbReference type="EMBL" id="KAK8757129.1"/>
    </source>
</evidence>
<sequence length="86" mass="9889">MSLQDKDTKRTWAPNASQFYRRSLLSAADTETCPECKCTRKSEKICLVPETWCACIDGHLRDMTTANCATDMETCTWKHIKKYYSA</sequence>
<dbReference type="AlphaFoldDB" id="A0AAQ4D3T9"/>
<evidence type="ECO:0000313" key="2">
    <source>
        <dbReference type="Proteomes" id="UP001321473"/>
    </source>
</evidence>
<proteinExistence type="predicted"/>
<keyword evidence="2" id="KW-1185">Reference proteome</keyword>
<reference evidence="1 2" key="1">
    <citation type="journal article" date="2023" name="Arcadia Sci">
        <title>De novo assembly of a long-read Amblyomma americanum tick genome.</title>
        <authorList>
            <person name="Chou S."/>
            <person name="Poskanzer K.E."/>
            <person name="Rollins M."/>
            <person name="Thuy-Boun P.S."/>
        </authorList>
    </citation>
    <scope>NUCLEOTIDE SEQUENCE [LARGE SCALE GENOMIC DNA]</scope>
    <source>
        <strain evidence="1">F_SG_1</strain>
        <tissue evidence="1">Salivary glands</tissue>
    </source>
</reference>
<organism evidence="1 2">
    <name type="scientific">Amblyomma americanum</name>
    <name type="common">Lone star tick</name>
    <dbReference type="NCBI Taxonomy" id="6943"/>
    <lineage>
        <taxon>Eukaryota</taxon>
        <taxon>Metazoa</taxon>
        <taxon>Ecdysozoa</taxon>
        <taxon>Arthropoda</taxon>
        <taxon>Chelicerata</taxon>
        <taxon>Arachnida</taxon>
        <taxon>Acari</taxon>
        <taxon>Parasitiformes</taxon>
        <taxon>Ixodida</taxon>
        <taxon>Ixodoidea</taxon>
        <taxon>Ixodidae</taxon>
        <taxon>Amblyomminae</taxon>
        <taxon>Amblyomma</taxon>
    </lineage>
</organism>
<name>A0AAQ4D3T9_AMBAM</name>
<dbReference type="EMBL" id="JARKHS020035548">
    <property type="protein sequence ID" value="KAK8757129.1"/>
    <property type="molecule type" value="Genomic_DNA"/>
</dbReference>
<comment type="caution">
    <text evidence="1">The sequence shown here is derived from an EMBL/GenBank/DDBJ whole genome shotgun (WGS) entry which is preliminary data.</text>
</comment>